<dbReference type="Gene3D" id="3.30.565.10">
    <property type="entry name" value="Histidine kinase-like ATPase, C-terminal domain"/>
    <property type="match status" value="1"/>
</dbReference>
<dbReference type="InterPro" id="IPR011110">
    <property type="entry name" value="Reg_prop"/>
</dbReference>
<dbReference type="PANTHER" id="PTHR24421">
    <property type="entry name" value="NITRATE/NITRITE SENSOR PROTEIN NARX-RELATED"/>
    <property type="match status" value="1"/>
</dbReference>
<dbReference type="InterPro" id="IPR013783">
    <property type="entry name" value="Ig-like_fold"/>
</dbReference>
<dbReference type="InterPro" id="IPR003594">
    <property type="entry name" value="HATPase_dom"/>
</dbReference>
<proteinExistence type="predicted"/>
<dbReference type="STRING" id="551991.SAMN05192529_102183"/>
<dbReference type="EMBL" id="FNQY01000002">
    <property type="protein sequence ID" value="SDZ82842.1"/>
    <property type="molecule type" value="Genomic_DNA"/>
</dbReference>
<protein>
    <submittedName>
        <fullName evidence="8">Two component regulator propeller</fullName>
    </submittedName>
</protein>
<feature type="domain" description="Two component regulator three Y" evidence="6">
    <location>
        <begin position="725"/>
        <end position="779"/>
    </location>
</feature>
<keyword evidence="3" id="KW-0902">Two-component regulatory system</keyword>
<accession>A0A1H3W915</accession>
<dbReference type="InterPro" id="IPR011712">
    <property type="entry name" value="Sig_transdc_His_kin_sub3_dim/P"/>
</dbReference>
<dbReference type="Pfam" id="PF07495">
    <property type="entry name" value="Y_Y_Y"/>
    <property type="match status" value="1"/>
</dbReference>
<dbReference type="Pfam" id="PF07494">
    <property type="entry name" value="Reg_prop"/>
    <property type="match status" value="1"/>
</dbReference>
<dbReference type="Gene3D" id="1.20.5.1930">
    <property type="match status" value="1"/>
</dbReference>
<dbReference type="Gene3D" id="2.60.40.10">
    <property type="entry name" value="Immunoglobulins"/>
    <property type="match status" value="1"/>
</dbReference>
<dbReference type="Proteomes" id="UP000199041">
    <property type="component" value="Unassembled WGS sequence"/>
</dbReference>
<dbReference type="GO" id="GO:0000155">
    <property type="term" value="F:phosphorelay sensor kinase activity"/>
    <property type="evidence" value="ECO:0007669"/>
    <property type="project" value="InterPro"/>
</dbReference>
<reference evidence="8 9" key="1">
    <citation type="submission" date="2016-10" db="EMBL/GenBank/DDBJ databases">
        <authorList>
            <person name="de Groot N.N."/>
        </authorList>
    </citation>
    <scope>NUCLEOTIDE SEQUENCE [LARGE SCALE GENOMIC DNA]</scope>
    <source>
        <strain evidence="8 9">Vu-144</strain>
    </source>
</reference>
<dbReference type="InterPro" id="IPR015943">
    <property type="entry name" value="WD40/YVTN_repeat-like_dom_sf"/>
</dbReference>
<feature type="transmembrane region" description="Helical" evidence="4">
    <location>
        <begin position="787"/>
        <end position="805"/>
    </location>
</feature>
<dbReference type="GO" id="GO:0046983">
    <property type="term" value="F:protein dimerization activity"/>
    <property type="evidence" value="ECO:0007669"/>
    <property type="project" value="InterPro"/>
</dbReference>
<evidence type="ECO:0000256" key="1">
    <source>
        <dbReference type="ARBA" id="ARBA00022679"/>
    </source>
</evidence>
<keyword evidence="1" id="KW-0808">Transferase</keyword>
<dbReference type="Pfam" id="PF02518">
    <property type="entry name" value="HATPase_c"/>
    <property type="match status" value="1"/>
</dbReference>
<dbReference type="CDD" id="cd16917">
    <property type="entry name" value="HATPase_UhpB-NarQ-NarX-like"/>
    <property type="match status" value="1"/>
</dbReference>
<keyword evidence="9" id="KW-1185">Reference proteome</keyword>
<feature type="domain" description="Histidine kinase/HSP90-like ATPase" evidence="5">
    <location>
        <begin position="928"/>
        <end position="1002"/>
    </location>
</feature>
<evidence type="ECO:0000259" key="5">
    <source>
        <dbReference type="Pfam" id="PF02518"/>
    </source>
</evidence>
<dbReference type="Pfam" id="PF07730">
    <property type="entry name" value="HisKA_3"/>
    <property type="match status" value="1"/>
</dbReference>
<dbReference type="GO" id="GO:0016020">
    <property type="term" value="C:membrane"/>
    <property type="evidence" value="ECO:0007669"/>
    <property type="project" value="InterPro"/>
</dbReference>
<name>A0A1H3W915_9BACT</name>
<dbReference type="InterPro" id="IPR011123">
    <property type="entry name" value="Y_Y_Y"/>
</dbReference>
<feature type="domain" description="Signal transduction histidine kinase subgroup 3 dimerisation and phosphoacceptor" evidence="7">
    <location>
        <begin position="819"/>
        <end position="880"/>
    </location>
</feature>
<keyword evidence="2" id="KW-0418">Kinase</keyword>
<evidence type="ECO:0000256" key="3">
    <source>
        <dbReference type="ARBA" id="ARBA00023012"/>
    </source>
</evidence>
<evidence type="ECO:0000313" key="8">
    <source>
        <dbReference type="EMBL" id="SDZ82842.1"/>
    </source>
</evidence>
<sequence>MSVVYCWHVQLCNLMKRPLTLLIFICCILTIKAQPGQLVLHSIDLPARFEQQIIISLEQDKLGMLWFVTNEGLFRFDGNEVVHLGPETKPGIPHSNIKALFADSNGNLWVGAQDGVTRLNLKSWHTTELKFPAGTDALSRYIRTMAEDNNGTVYAGSQNGKVYKIQKDSLVCIFDMNTAFKDLYDLPNITFIKQTGGHQLWFGTSVGKMVRLDILKDGKYGPPKFYGQDLFKKEQIVAASFGPKGNCIISVPNLGLFYLEAFTGEIRKIKGPYGELGAHGQVFMVPLDSVRTILMTNTPGIGKEKLFIYDFSKNDFSVQDLHYPRFLEENHIVWLSHTGSKILLSLNDYLLELAPSTSPFETLMAEPKSLNSIRAIYKPTSGPLLVGSYKDGFVKYNEQTGDKEVIARKYVYSILPWNKDSVVLSTEGDGLFWYEIAKNKLTPIDFESDQIQGKPMGKFLTFLTRHDSNHFLVGTYERLYMVNPYQHTARSIREDRLLKTKVLNILKRKSDYLIGTEHNILKWNYKTDSIAVFSRHGQYENQASLSVYGMLEVDHNIWAATSGTGIIIFDQNGKAIDTLTKKDGLAANIVFTLAATDKYVLAGTKNGLSIIDKQRHHITNYSTIDQLPANEFNSAAIYQGSGKVYLGTIDGVVRFKMDQLKGELFKNKIKDLYITDLVITDKKGHSFYDYTLPYQKIKTDIKIPAGTSYFSIGFGSMYQSMKYLDYYYRLDKEQQWISVGNGGKISFIGMPPGKYQLEMVAKLPDGHWSNNLLSLPIIVEPAFYQTIWFKLLMGILVMALIWLLIKYREKQAEKERSLRLKIAGDLHDEIGSTLAGMSMQAEMLLNGHRQHQDTYLKSIADNGRAAVQTMGDIVWSIDPRNDDSLSLFQRIERYGNKVLGETDITIQFESHGVNEKQFIPQKIRQNAMLIFKEAITNIIKHSKATRVVVVFSAYDNGFKLSIEDNGKGMASISVEDNHFPSVGHGLRNMEMRAELMGAELFFPAISKGFKILLICKGE</sequence>
<evidence type="ECO:0000259" key="7">
    <source>
        <dbReference type="Pfam" id="PF07730"/>
    </source>
</evidence>
<evidence type="ECO:0000256" key="2">
    <source>
        <dbReference type="ARBA" id="ARBA00022777"/>
    </source>
</evidence>
<keyword evidence="4" id="KW-0472">Membrane</keyword>
<dbReference type="InterPro" id="IPR036890">
    <property type="entry name" value="HATPase_C_sf"/>
</dbReference>
<organism evidence="8 9">
    <name type="scientific">Arachidicoccus rhizosphaerae</name>
    <dbReference type="NCBI Taxonomy" id="551991"/>
    <lineage>
        <taxon>Bacteria</taxon>
        <taxon>Pseudomonadati</taxon>
        <taxon>Bacteroidota</taxon>
        <taxon>Chitinophagia</taxon>
        <taxon>Chitinophagales</taxon>
        <taxon>Chitinophagaceae</taxon>
        <taxon>Arachidicoccus</taxon>
    </lineage>
</organism>
<dbReference type="AlphaFoldDB" id="A0A1H3W915"/>
<dbReference type="SUPFAM" id="SSF101898">
    <property type="entry name" value="NHL repeat"/>
    <property type="match status" value="1"/>
</dbReference>
<dbReference type="OrthoDB" id="9806995at2"/>
<dbReference type="SUPFAM" id="SSF55874">
    <property type="entry name" value="ATPase domain of HSP90 chaperone/DNA topoisomerase II/histidine kinase"/>
    <property type="match status" value="1"/>
</dbReference>
<dbReference type="SUPFAM" id="SSF63829">
    <property type="entry name" value="Calcium-dependent phosphotriesterase"/>
    <property type="match status" value="1"/>
</dbReference>
<gene>
    <name evidence="8" type="ORF">SAMN05192529_102183</name>
</gene>
<evidence type="ECO:0000259" key="6">
    <source>
        <dbReference type="Pfam" id="PF07495"/>
    </source>
</evidence>
<dbReference type="Gene3D" id="2.130.10.10">
    <property type="entry name" value="YVTN repeat-like/Quinoprotein amine dehydrogenase"/>
    <property type="match status" value="2"/>
</dbReference>
<dbReference type="InterPro" id="IPR050482">
    <property type="entry name" value="Sensor_HK_TwoCompSys"/>
</dbReference>
<evidence type="ECO:0000313" key="9">
    <source>
        <dbReference type="Proteomes" id="UP000199041"/>
    </source>
</evidence>
<evidence type="ECO:0000256" key="4">
    <source>
        <dbReference type="SAM" id="Phobius"/>
    </source>
</evidence>
<keyword evidence="4" id="KW-1133">Transmembrane helix</keyword>
<keyword evidence="4" id="KW-0812">Transmembrane</keyword>